<evidence type="ECO:0000256" key="1">
    <source>
        <dbReference type="SAM" id="Phobius"/>
    </source>
</evidence>
<proteinExistence type="predicted"/>
<evidence type="ECO:0000313" key="2">
    <source>
        <dbReference type="EMBL" id="CDW17551.1"/>
    </source>
</evidence>
<organism evidence="2">
    <name type="scientific">Lepeophtheirus salmonis</name>
    <name type="common">Salmon louse</name>
    <name type="synonym">Caligus salmonis</name>
    <dbReference type="NCBI Taxonomy" id="72036"/>
    <lineage>
        <taxon>Eukaryota</taxon>
        <taxon>Metazoa</taxon>
        <taxon>Ecdysozoa</taxon>
        <taxon>Arthropoda</taxon>
        <taxon>Crustacea</taxon>
        <taxon>Multicrustacea</taxon>
        <taxon>Hexanauplia</taxon>
        <taxon>Copepoda</taxon>
        <taxon>Siphonostomatoida</taxon>
        <taxon>Caligidae</taxon>
        <taxon>Lepeophtheirus</taxon>
    </lineage>
</organism>
<reference evidence="2" key="1">
    <citation type="submission" date="2014-05" db="EMBL/GenBank/DDBJ databases">
        <authorList>
            <person name="Chronopoulou M."/>
        </authorList>
    </citation>
    <scope>NUCLEOTIDE SEQUENCE</scope>
    <source>
        <tissue evidence="2">Whole organism</tissue>
    </source>
</reference>
<feature type="transmembrane region" description="Helical" evidence="1">
    <location>
        <begin position="12"/>
        <end position="33"/>
    </location>
</feature>
<sequence length="70" mass="8148">MRIFLMHPLNMFLHLVTPYTFMATMNALVGFVPQMHRIQMSFKFVTPPKRRVAECTVIGFDLEMNRTGVS</sequence>
<keyword evidence="1" id="KW-0472">Membrane</keyword>
<keyword evidence="1" id="KW-1133">Transmembrane helix</keyword>
<name>A0A0K2SW99_LEPSM</name>
<dbReference type="AlphaFoldDB" id="A0A0K2SW99"/>
<dbReference type="EMBL" id="HACA01000190">
    <property type="protein sequence ID" value="CDW17551.1"/>
    <property type="molecule type" value="Transcribed_RNA"/>
</dbReference>
<protein>
    <submittedName>
        <fullName evidence="2">Uncharacterized protein</fullName>
    </submittedName>
</protein>
<keyword evidence="1" id="KW-0812">Transmembrane</keyword>
<accession>A0A0K2SW99</accession>